<dbReference type="RefSeq" id="WP_210654082.1">
    <property type="nucleotide sequence ID" value="NZ_JAGKQQ010000001.1"/>
</dbReference>
<sequence length="53" mass="6091">MSWSQEPRLACIACRAVSWENPKYRVTTANNVRVVPAINSTRSSNWVRVTDRL</sequence>
<gene>
    <name evidence="1" type="ORF">J8F10_12185</name>
</gene>
<dbReference type="EMBL" id="JAGKQQ010000001">
    <property type="protein sequence ID" value="MBP3956042.1"/>
    <property type="molecule type" value="Genomic_DNA"/>
</dbReference>
<keyword evidence="2" id="KW-1185">Reference proteome</keyword>
<reference evidence="1 2" key="1">
    <citation type="submission" date="2021-04" db="EMBL/GenBank/DDBJ databases">
        <authorList>
            <person name="Ivanova A."/>
        </authorList>
    </citation>
    <scope>NUCLEOTIDE SEQUENCE [LARGE SCALE GENOMIC DNA]</scope>
    <source>
        <strain evidence="1 2">G18</strain>
    </source>
</reference>
<protein>
    <submittedName>
        <fullName evidence="1">Uncharacterized protein</fullName>
    </submittedName>
</protein>
<proteinExistence type="predicted"/>
<evidence type="ECO:0000313" key="2">
    <source>
        <dbReference type="Proteomes" id="UP000676565"/>
    </source>
</evidence>
<accession>A0ABS5BQQ3</accession>
<comment type="caution">
    <text evidence="1">The sequence shown here is derived from an EMBL/GenBank/DDBJ whole genome shotgun (WGS) entry which is preliminary data.</text>
</comment>
<name>A0ABS5BQQ3_9BACT</name>
<dbReference type="Proteomes" id="UP000676565">
    <property type="component" value="Unassembled WGS sequence"/>
</dbReference>
<organism evidence="1 2">
    <name type="scientific">Gemmata palustris</name>
    <dbReference type="NCBI Taxonomy" id="2822762"/>
    <lineage>
        <taxon>Bacteria</taxon>
        <taxon>Pseudomonadati</taxon>
        <taxon>Planctomycetota</taxon>
        <taxon>Planctomycetia</taxon>
        <taxon>Gemmatales</taxon>
        <taxon>Gemmataceae</taxon>
        <taxon>Gemmata</taxon>
    </lineage>
</organism>
<evidence type="ECO:0000313" key="1">
    <source>
        <dbReference type="EMBL" id="MBP3956042.1"/>
    </source>
</evidence>